<organism evidence="1 2">
    <name type="scientific">Dermacentor silvarum</name>
    <name type="common">Tick</name>
    <dbReference type="NCBI Taxonomy" id="543639"/>
    <lineage>
        <taxon>Eukaryota</taxon>
        <taxon>Metazoa</taxon>
        <taxon>Ecdysozoa</taxon>
        <taxon>Arthropoda</taxon>
        <taxon>Chelicerata</taxon>
        <taxon>Arachnida</taxon>
        <taxon>Acari</taxon>
        <taxon>Parasitiformes</taxon>
        <taxon>Ixodida</taxon>
        <taxon>Ixodoidea</taxon>
        <taxon>Ixodidae</taxon>
        <taxon>Rhipicephalinae</taxon>
        <taxon>Dermacentor</taxon>
    </lineage>
</organism>
<keyword evidence="2" id="KW-1185">Reference proteome</keyword>
<evidence type="ECO:0000313" key="1">
    <source>
        <dbReference type="EMBL" id="KAH7944984.1"/>
    </source>
</evidence>
<dbReference type="Proteomes" id="UP000821865">
    <property type="component" value="Chromosome 6"/>
</dbReference>
<gene>
    <name evidence="1" type="ORF">HPB49_004091</name>
</gene>
<accession>A0ACB8CJI0</accession>
<sequence>MSVTMQMTVEGEDLPPEEFSPEFGWQSAVSKRMSAKVDSANRPGCGIWENRPNAGALFRTQENGNKLKSKIIRASRMPPMPKEHAKIIIRPRGGLNIAKTGPTVVGKAIVEAASLTPTQISSDIICPNIQQNIMVASTPNRDNASKYTRIRTLHGTFSLQRELPETLSIQRALLFQNQDQIPLQGSLRIPAPRQSSPVQVLLEVLLRGSPTRVPPDLGRPSSTNAGKGNAGLTARA</sequence>
<comment type="caution">
    <text evidence="1">The sequence shown here is derived from an EMBL/GenBank/DDBJ whole genome shotgun (WGS) entry which is preliminary data.</text>
</comment>
<evidence type="ECO:0000313" key="2">
    <source>
        <dbReference type="Proteomes" id="UP000821865"/>
    </source>
</evidence>
<protein>
    <submittedName>
        <fullName evidence="1">Uncharacterized protein</fullName>
    </submittedName>
</protein>
<reference evidence="1" key="1">
    <citation type="submission" date="2020-05" db="EMBL/GenBank/DDBJ databases">
        <title>Large-scale comparative analyses of tick genomes elucidate their genetic diversity and vector capacities.</title>
        <authorList>
            <person name="Jia N."/>
            <person name="Wang J."/>
            <person name="Shi W."/>
            <person name="Du L."/>
            <person name="Sun Y."/>
            <person name="Zhan W."/>
            <person name="Jiang J."/>
            <person name="Wang Q."/>
            <person name="Zhang B."/>
            <person name="Ji P."/>
            <person name="Sakyi L.B."/>
            <person name="Cui X."/>
            <person name="Yuan T."/>
            <person name="Jiang B."/>
            <person name="Yang W."/>
            <person name="Lam T.T.-Y."/>
            <person name="Chang Q."/>
            <person name="Ding S."/>
            <person name="Wang X."/>
            <person name="Zhu J."/>
            <person name="Ruan X."/>
            <person name="Zhao L."/>
            <person name="Wei J."/>
            <person name="Que T."/>
            <person name="Du C."/>
            <person name="Cheng J."/>
            <person name="Dai P."/>
            <person name="Han X."/>
            <person name="Huang E."/>
            <person name="Gao Y."/>
            <person name="Liu J."/>
            <person name="Shao H."/>
            <person name="Ye R."/>
            <person name="Li L."/>
            <person name="Wei W."/>
            <person name="Wang X."/>
            <person name="Wang C."/>
            <person name="Yang T."/>
            <person name="Huo Q."/>
            <person name="Li W."/>
            <person name="Guo W."/>
            <person name="Chen H."/>
            <person name="Zhou L."/>
            <person name="Ni X."/>
            <person name="Tian J."/>
            <person name="Zhou Y."/>
            <person name="Sheng Y."/>
            <person name="Liu T."/>
            <person name="Pan Y."/>
            <person name="Xia L."/>
            <person name="Li J."/>
            <person name="Zhao F."/>
            <person name="Cao W."/>
        </authorList>
    </citation>
    <scope>NUCLEOTIDE SEQUENCE</scope>
    <source>
        <strain evidence="1">Dsil-2018</strain>
    </source>
</reference>
<dbReference type="EMBL" id="CM023475">
    <property type="protein sequence ID" value="KAH7944984.1"/>
    <property type="molecule type" value="Genomic_DNA"/>
</dbReference>
<proteinExistence type="predicted"/>
<name>A0ACB8CJI0_DERSI</name>